<evidence type="ECO:0000256" key="1">
    <source>
        <dbReference type="ARBA" id="ARBA00004123"/>
    </source>
</evidence>
<evidence type="ECO:0000256" key="9">
    <source>
        <dbReference type="ARBA" id="ARBA00023242"/>
    </source>
</evidence>
<keyword evidence="7" id="KW-0010">Activator</keyword>
<dbReference type="InterPro" id="IPR000812">
    <property type="entry name" value="TFIIB"/>
</dbReference>
<gene>
    <name evidence="12" type="ORF">SELMODRAFT_444750</name>
</gene>
<dbReference type="Pfam" id="PF07741">
    <property type="entry name" value="BRF1"/>
    <property type="match status" value="1"/>
</dbReference>
<evidence type="ECO:0000256" key="5">
    <source>
        <dbReference type="ARBA" id="ARBA00022833"/>
    </source>
</evidence>
<accession>D8SCK8</accession>
<dbReference type="GO" id="GO:0008270">
    <property type="term" value="F:zinc ion binding"/>
    <property type="evidence" value="ECO:0007669"/>
    <property type="project" value="UniProtKB-KW"/>
</dbReference>
<keyword evidence="6" id="KW-0805">Transcription regulation</keyword>
<proteinExistence type="inferred from homology"/>
<evidence type="ECO:0000256" key="6">
    <source>
        <dbReference type="ARBA" id="ARBA00023015"/>
    </source>
</evidence>
<dbReference type="GO" id="GO:0097550">
    <property type="term" value="C:transcription preinitiation complex"/>
    <property type="evidence" value="ECO:0000318"/>
    <property type="project" value="GO_Central"/>
</dbReference>
<evidence type="ECO:0000256" key="10">
    <source>
        <dbReference type="SAM" id="MobiDB-lite"/>
    </source>
</evidence>
<keyword evidence="9" id="KW-0539">Nucleus</keyword>
<dbReference type="InterPro" id="IPR013150">
    <property type="entry name" value="TFIIB_cyclin"/>
</dbReference>
<evidence type="ECO:0000256" key="7">
    <source>
        <dbReference type="ARBA" id="ARBA00023159"/>
    </source>
</evidence>
<organism evidence="13">
    <name type="scientific">Selaginella moellendorffii</name>
    <name type="common">Spikemoss</name>
    <dbReference type="NCBI Taxonomy" id="88036"/>
    <lineage>
        <taxon>Eukaryota</taxon>
        <taxon>Viridiplantae</taxon>
        <taxon>Streptophyta</taxon>
        <taxon>Embryophyta</taxon>
        <taxon>Tracheophyta</taxon>
        <taxon>Lycopodiopsida</taxon>
        <taxon>Selaginellales</taxon>
        <taxon>Selaginellaceae</taxon>
        <taxon>Selaginella</taxon>
    </lineage>
</organism>
<dbReference type="FunFam" id="1.10.472.10:FF:000066">
    <property type="entry name" value="Transcription factor IIIB subunit"/>
    <property type="match status" value="1"/>
</dbReference>
<dbReference type="GO" id="GO:0005634">
    <property type="term" value="C:nucleus"/>
    <property type="evidence" value="ECO:0000318"/>
    <property type="project" value="GO_Central"/>
</dbReference>
<dbReference type="Gramene" id="EFJ17728">
    <property type="protein sequence ID" value="EFJ17728"/>
    <property type="gene ID" value="SELMODRAFT_444750"/>
</dbReference>
<dbReference type="HOGENOM" id="CLU_010293_1_0_1"/>
<comment type="similarity">
    <text evidence="2">Belongs to the TFIIB family.</text>
</comment>
<dbReference type="Proteomes" id="UP000001514">
    <property type="component" value="Unassembled WGS sequence"/>
</dbReference>
<sequence length="636" mass="70750">MVWCSYCGKDQIAEHNDGFICCTGCGRVLDDNVFSSEPTFAKSASGQSQFVGNIVKQSQYGTYARIVDDGTGTVSGYQSNSHQRTLDKGRQEIRNIASSLSVGGGDDIVGSAHRIYVLAVEKNFTKGRRTSQVAAACLYIVCRQGNKPYLLIDFSDCLQTSVYLLGAVFLQLCTLLRLDQHPMVQKPVDPSLFIHRFTDRLLHRIAPGTSSKNQFAIANTALRIVASMKQDWIQTGRRPSGICGAALLLSTRIHGLECSTADVESVVYVCKATITKRLVEFSNTEAGSLTPEEFEAKAKQREKEMLSVSQTDIVNNGVIKEILCEHKDSGAQHYAHGLCKNCYDDFVKISGGLQGGSAPPAFQRAQKERERLLKNKKRKLTAEAISDEDEDLTCTNSSPVAEKAIKKKLEQEEHSYFDADDVTESCVTHETKAEKRYEDSVDDEPESLSDIDDVELTTYLNTEDEIRLKTIVWTEMNKEYIQEQEAKEAALKAQAESMAAVSTSGTAAEIAAATVVMSRKARKHKHGDTANCKPAESAAEATRQMLEKKRLSSKLNYSVLEKMFNGKEDSPSKWVEEPPGKTEPADTKVPPEEEHDREGNENENEHENENEAELENDIPSYSYIYEQAVEEDYEEY</sequence>
<evidence type="ECO:0000259" key="11">
    <source>
        <dbReference type="SMART" id="SM00385"/>
    </source>
</evidence>
<reference evidence="12 13" key="1">
    <citation type="journal article" date="2011" name="Science">
        <title>The Selaginella genome identifies genetic changes associated with the evolution of vascular plants.</title>
        <authorList>
            <person name="Banks J.A."/>
            <person name="Nishiyama T."/>
            <person name="Hasebe M."/>
            <person name="Bowman J.L."/>
            <person name="Gribskov M."/>
            <person name="dePamphilis C."/>
            <person name="Albert V.A."/>
            <person name="Aono N."/>
            <person name="Aoyama T."/>
            <person name="Ambrose B.A."/>
            <person name="Ashton N.W."/>
            <person name="Axtell M.J."/>
            <person name="Barker E."/>
            <person name="Barker M.S."/>
            <person name="Bennetzen J.L."/>
            <person name="Bonawitz N.D."/>
            <person name="Chapple C."/>
            <person name="Cheng C."/>
            <person name="Correa L.G."/>
            <person name="Dacre M."/>
            <person name="DeBarry J."/>
            <person name="Dreyer I."/>
            <person name="Elias M."/>
            <person name="Engstrom E.M."/>
            <person name="Estelle M."/>
            <person name="Feng L."/>
            <person name="Finet C."/>
            <person name="Floyd S.K."/>
            <person name="Frommer W.B."/>
            <person name="Fujita T."/>
            <person name="Gramzow L."/>
            <person name="Gutensohn M."/>
            <person name="Harholt J."/>
            <person name="Hattori M."/>
            <person name="Heyl A."/>
            <person name="Hirai T."/>
            <person name="Hiwatashi Y."/>
            <person name="Ishikawa M."/>
            <person name="Iwata M."/>
            <person name="Karol K.G."/>
            <person name="Koehler B."/>
            <person name="Kolukisaoglu U."/>
            <person name="Kubo M."/>
            <person name="Kurata T."/>
            <person name="Lalonde S."/>
            <person name="Li K."/>
            <person name="Li Y."/>
            <person name="Litt A."/>
            <person name="Lyons E."/>
            <person name="Manning G."/>
            <person name="Maruyama T."/>
            <person name="Michael T.P."/>
            <person name="Mikami K."/>
            <person name="Miyazaki S."/>
            <person name="Morinaga S."/>
            <person name="Murata T."/>
            <person name="Mueller-Roeber B."/>
            <person name="Nelson D.R."/>
            <person name="Obara M."/>
            <person name="Oguri Y."/>
            <person name="Olmstead R.G."/>
            <person name="Onodera N."/>
            <person name="Petersen B.L."/>
            <person name="Pils B."/>
            <person name="Prigge M."/>
            <person name="Rensing S.A."/>
            <person name="Riano-Pachon D.M."/>
            <person name="Roberts A.W."/>
            <person name="Sato Y."/>
            <person name="Scheller H.V."/>
            <person name="Schulz B."/>
            <person name="Schulz C."/>
            <person name="Shakirov E.V."/>
            <person name="Shibagaki N."/>
            <person name="Shinohara N."/>
            <person name="Shippen D.E."/>
            <person name="Soerensen I."/>
            <person name="Sotooka R."/>
            <person name="Sugimoto N."/>
            <person name="Sugita M."/>
            <person name="Sumikawa N."/>
            <person name="Tanurdzic M."/>
            <person name="Theissen G."/>
            <person name="Ulvskov P."/>
            <person name="Wakazuki S."/>
            <person name="Weng J.K."/>
            <person name="Willats W.W."/>
            <person name="Wipf D."/>
            <person name="Wolf P.G."/>
            <person name="Yang L."/>
            <person name="Zimmer A.D."/>
            <person name="Zhu Q."/>
            <person name="Mitros T."/>
            <person name="Hellsten U."/>
            <person name="Loque D."/>
            <person name="Otillar R."/>
            <person name="Salamov A."/>
            <person name="Schmutz J."/>
            <person name="Shapiro H."/>
            <person name="Lindquist E."/>
            <person name="Lucas S."/>
            <person name="Rokhsar D."/>
            <person name="Grigoriev I.V."/>
        </authorList>
    </citation>
    <scope>NUCLEOTIDE SEQUENCE [LARGE SCALE GENOMIC DNA]</scope>
</reference>
<evidence type="ECO:0000313" key="13">
    <source>
        <dbReference type="Proteomes" id="UP000001514"/>
    </source>
</evidence>
<feature type="region of interest" description="Disordered" evidence="10">
    <location>
        <begin position="567"/>
        <end position="636"/>
    </location>
</feature>
<dbReference type="STRING" id="88036.D8SCK8"/>
<dbReference type="CDD" id="cd20553">
    <property type="entry name" value="CYCLIN_TFIIIB90_rpt1"/>
    <property type="match status" value="1"/>
</dbReference>
<evidence type="ECO:0000256" key="8">
    <source>
        <dbReference type="ARBA" id="ARBA00023163"/>
    </source>
</evidence>
<keyword evidence="5" id="KW-0862">Zinc</keyword>
<dbReference type="InterPro" id="IPR013763">
    <property type="entry name" value="Cyclin-like_dom"/>
</dbReference>
<dbReference type="InterPro" id="IPR036915">
    <property type="entry name" value="Cyclin-like_sf"/>
</dbReference>
<dbReference type="CDD" id="cd20554">
    <property type="entry name" value="CYCLIN_TFIIIB90_rpt2"/>
    <property type="match status" value="1"/>
</dbReference>
<keyword evidence="4" id="KW-0863">Zinc-finger</keyword>
<dbReference type="GO" id="GO:0017025">
    <property type="term" value="F:TBP-class protein binding"/>
    <property type="evidence" value="ECO:0007669"/>
    <property type="project" value="InterPro"/>
</dbReference>
<dbReference type="GO" id="GO:0006352">
    <property type="term" value="P:DNA-templated transcription initiation"/>
    <property type="evidence" value="ECO:0000318"/>
    <property type="project" value="GO_Central"/>
</dbReference>
<dbReference type="PANTHER" id="PTHR11618">
    <property type="entry name" value="TRANSCRIPTION INITIATION FACTOR IIB-RELATED"/>
    <property type="match status" value="1"/>
</dbReference>
<dbReference type="FunFam" id="1.10.472.10:FF:000007">
    <property type="entry name" value="Transcription factor IIIB 90 kDa subunit"/>
    <property type="match status" value="1"/>
</dbReference>
<dbReference type="InParanoid" id="D8SCK8"/>
<keyword evidence="3" id="KW-0479">Metal-binding</keyword>
<dbReference type="SUPFAM" id="SSF47954">
    <property type="entry name" value="Cyclin-like"/>
    <property type="match status" value="2"/>
</dbReference>
<dbReference type="GO" id="GO:0000126">
    <property type="term" value="C:transcription factor TFIIIB complex"/>
    <property type="evidence" value="ECO:0000318"/>
    <property type="project" value="GO_Central"/>
</dbReference>
<evidence type="ECO:0000256" key="4">
    <source>
        <dbReference type="ARBA" id="ARBA00022771"/>
    </source>
</evidence>
<feature type="compositionally biased region" description="Basic and acidic residues" evidence="10">
    <location>
        <begin position="567"/>
        <end position="609"/>
    </location>
</feature>
<keyword evidence="8" id="KW-0804">Transcription</keyword>
<keyword evidence="13" id="KW-1185">Reference proteome</keyword>
<dbReference type="AlphaFoldDB" id="D8SCK8"/>
<dbReference type="OMA" id="FHGENVP"/>
<dbReference type="GO" id="GO:0070897">
    <property type="term" value="P:transcription preinitiation complex assembly"/>
    <property type="evidence" value="ECO:0007669"/>
    <property type="project" value="InterPro"/>
</dbReference>
<dbReference type="eggNOG" id="KOG1598">
    <property type="taxonomic scope" value="Eukaryota"/>
</dbReference>
<dbReference type="PANTHER" id="PTHR11618:SF4">
    <property type="entry name" value="TRANSCRIPTION FACTOR IIIB 90 KDA SUBUNIT"/>
    <property type="match status" value="1"/>
</dbReference>
<feature type="domain" description="Cyclin-like" evidence="11">
    <location>
        <begin position="192"/>
        <end position="283"/>
    </location>
</feature>
<dbReference type="Pfam" id="PF00382">
    <property type="entry name" value="TFIIB"/>
    <property type="match status" value="2"/>
</dbReference>
<dbReference type="PRINTS" id="PR00685">
    <property type="entry name" value="TIFACTORIIB"/>
</dbReference>
<dbReference type="Gene3D" id="1.10.472.10">
    <property type="entry name" value="Cyclin-like"/>
    <property type="match status" value="1"/>
</dbReference>
<dbReference type="OrthoDB" id="511529at2759"/>
<name>D8SCK8_SELML</name>
<evidence type="ECO:0000256" key="2">
    <source>
        <dbReference type="ARBA" id="ARBA00010857"/>
    </source>
</evidence>
<dbReference type="Gene3D" id="1.10.472.170">
    <property type="match status" value="1"/>
</dbReference>
<comment type="subcellular location">
    <subcellularLocation>
        <location evidence="1">Nucleus</location>
    </subcellularLocation>
</comment>
<dbReference type="SUPFAM" id="SSF57783">
    <property type="entry name" value="Zinc beta-ribbon"/>
    <property type="match status" value="1"/>
</dbReference>
<dbReference type="InterPro" id="IPR011665">
    <property type="entry name" value="BRF1_TBP-bd_dom"/>
</dbReference>
<feature type="domain" description="Cyclin-like" evidence="11">
    <location>
        <begin position="91"/>
        <end position="174"/>
    </location>
</feature>
<protein>
    <recommendedName>
        <fullName evidence="11">Cyclin-like domain-containing protein</fullName>
    </recommendedName>
</protein>
<dbReference type="Gene3D" id="1.20.5.650">
    <property type="entry name" value="Single helix bin"/>
    <property type="match status" value="1"/>
</dbReference>
<dbReference type="EMBL" id="GL377612">
    <property type="protein sequence ID" value="EFJ17728.1"/>
    <property type="molecule type" value="Genomic_DNA"/>
</dbReference>
<evidence type="ECO:0000256" key="3">
    <source>
        <dbReference type="ARBA" id="ARBA00022723"/>
    </source>
</evidence>
<dbReference type="GO" id="GO:0000995">
    <property type="term" value="F:RNA polymerase III general transcription initiation factor activity"/>
    <property type="evidence" value="ECO:0000318"/>
    <property type="project" value="GO_Central"/>
</dbReference>
<evidence type="ECO:0000313" key="12">
    <source>
        <dbReference type="EMBL" id="EFJ17728.1"/>
    </source>
</evidence>
<dbReference type="GO" id="GO:0006383">
    <property type="term" value="P:transcription by RNA polymerase III"/>
    <property type="evidence" value="ECO:0000318"/>
    <property type="project" value="GO_Central"/>
</dbReference>
<dbReference type="KEGG" id="smo:SELMODRAFT_444750"/>
<dbReference type="FunCoup" id="D8SCK8">
    <property type="interactions" value="3661"/>
</dbReference>
<dbReference type="GO" id="GO:0001006">
    <property type="term" value="F:RNA polymerase III type 3 promoter sequence-specific DNA binding"/>
    <property type="evidence" value="ECO:0000318"/>
    <property type="project" value="GO_Central"/>
</dbReference>
<dbReference type="SMART" id="SM00385">
    <property type="entry name" value="CYCLIN"/>
    <property type="match status" value="2"/>
</dbReference>